<feature type="compositionally biased region" description="Acidic residues" evidence="1">
    <location>
        <begin position="414"/>
        <end position="434"/>
    </location>
</feature>
<dbReference type="GO" id="GO:0005930">
    <property type="term" value="C:axoneme"/>
    <property type="evidence" value="ECO:0007669"/>
    <property type="project" value="TreeGrafter"/>
</dbReference>
<feature type="non-terminal residue" evidence="3">
    <location>
        <position position="456"/>
    </location>
</feature>
<dbReference type="Pfam" id="PF06294">
    <property type="entry name" value="CH_2"/>
    <property type="match status" value="1"/>
</dbReference>
<feature type="domain" description="CH-like" evidence="2">
    <location>
        <begin position="14"/>
        <end position="94"/>
    </location>
</feature>
<keyword evidence="4" id="KW-1185">Reference proteome</keyword>
<gene>
    <name evidence="3" type="ORF">TrRE_jg6730</name>
</gene>
<sequence length="456" mass="49798">MDIPEDVASMLDGVSLKTSARNMIQLSYLMSDGVVLASLIHKRYPKMVQIHNYQPTNTKDTKLDNWSLLNGKVLSKLRCPVSEADIQTIVGRGKTINDVVIRVMRELRLKMNAYEPQYLAASSVNTTDQLMKAAEMNSAYGKNRRDGGESVGTPSTVGRHMARQSSGISPPQRMQRARDGDVNRRPSRVAAGIAASLAGLGPGDEDTILLGSAGRRAEERRRTSAREKNAKIIRDSKKKQVRLSSVEMDEMFEKITSKLNDDLEEHSEKLDRLDSKSRQFDKHMHDLREANKLEMNGTDKRLSVALRSDALMPQSVTSAEPTFGMGRPEFLKAPSMEDGIHNHSFVGLVSPHSNQLQEMDGEGDMVFSSFVPRAESPPPPPPNEPPPAHILAKARGRGGEEGRGEPDEFGCLPEDYEDFDGALAEEGDEDEDNGEGGLVGGGGDGGGEVGESGISM</sequence>
<dbReference type="PANTHER" id="PTHR12509:SF9">
    <property type="entry name" value="SPERM FLAGELLAR PROTEIN 1 ISOFORM X1"/>
    <property type="match status" value="1"/>
</dbReference>
<dbReference type="EMBL" id="BRXZ01002547">
    <property type="protein sequence ID" value="GMH64681.1"/>
    <property type="molecule type" value="Genomic_DNA"/>
</dbReference>
<dbReference type="Proteomes" id="UP001165082">
    <property type="component" value="Unassembled WGS sequence"/>
</dbReference>
<feature type="region of interest" description="Disordered" evidence="1">
    <location>
        <begin position="138"/>
        <end position="186"/>
    </location>
</feature>
<dbReference type="PANTHER" id="PTHR12509">
    <property type="entry name" value="SPERMATOGENESIS-ASSOCIATED 4-RELATED"/>
    <property type="match status" value="1"/>
</dbReference>
<dbReference type="AlphaFoldDB" id="A0A9W7A5X2"/>
<evidence type="ECO:0000313" key="4">
    <source>
        <dbReference type="Proteomes" id="UP001165082"/>
    </source>
</evidence>
<dbReference type="GO" id="GO:0008017">
    <property type="term" value="F:microtubule binding"/>
    <property type="evidence" value="ECO:0007669"/>
    <property type="project" value="TreeGrafter"/>
</dbReference>
<comment type="caution">
    <text evidence="3">The sequence shown here is derived from an EMBL/GenBank/DDBJ whole genome shotgun (WGS) entry which is preliminary data.</text>
</comment>
<dbReference type="InterPro" id="IPR010441">
    <property type="entry name" value="CH_2"/>
</dbReference>
<feature type="region of interest" description="Disordered" evidence="1">
    <location>
        <begin position="369"/>
        <end position="456"/>
    </location>
</feature>
<feature type="compositionally biased region" description="Pro residues" evidence="1">
    <location>
        <begin position="375"/>
        <end position="388"/>
    </location>
</feature>
<dbReference type="InterPro" id="IPR036872">
    <property type="entry name" value="CH_dom_sf"/>
</dbReference>
<proteinExistence type="predicted"/>
<accession>A0A9W7A5X2</accession>
<feature type="compositionally biased region" description="Gly residues" evidence="1">
    <location>
        <begin position="435"/>
        <end position="450"/>
    </location>
</feature>
<evidence type="ECO:0000313" key="3">
    <source>
        <dbReference type="EMBL" id="GMH64681.1"/>
    </source>
</evidence>
<evidence type="ECO:0000259" key="2">
    <source>
        <dbReference type="Pfam" id="PF06294"/>
    </source>
</evidence>
<dbReference type="InterPro" id="IPR052111">
    <property type="entry name" value="Spermatogenesis_Ciliary_MAP"/>
</dbReference>
<dbReference type="GO" id="GO:0051493">
    <property type="term" value="P:regulation of cytoskeleton organization"/>
    <property type="evidence" value="ECO:0007669"/>
    <property type="project" value="TreeGrafter"/>
</dbReference>
<evidence type="ECO:0000256" key="1">
    <source>
        <dbReference type="SAM" id="MobiDB-lite"/>
    </source>
</evidence>
<protein>
    <recommendedName>
        <fullName evidence="2">CH-like domain-containing protein</fullName>
    </recommendedName>
</protein>
<dbReference type="Gene3D" id="1.10.418.10">
    <property type="entry name" value="Calponin-like domain"/>
    <property type="match status" value="1"/>
</dbReference>
<feature type="compositionally biased region" description="Basic and acidic residues" evidence="1">
    <location>
        <begin position="397"/>
        <end position="406"/>
    </location>
</feature>
<name>A0A9W7A5X2_9STRA</name>
<reference evidence="3" key="1">
    <citation type="submission" date="2022-07" db="EMBL/GenBank/DDBJ databases">
        <title>Genome analysis of Parmales, a sister group of diatoms, reveals the evolutionary specialization of diatoms from phago-mixotrophs to photoautotrophs.</title>
        <authorList>
            <person name="Ban H."/>
            <person name="Sato S."/>
            <person name="Yoshikawa S."/>
            <person name="Kazumasa Y."/>
            <person name="Nakamura Y."/>
            <person name="Ichinomiya M."/>
            <person name="Saitoh K."/>
            <person name="Sato N."/>
            <person name="Blanc-Mathieu R."/>
            <person name="Endo H."/>
            <person name="Kuwata A."/>
            <person name="Ogata H."/>
        </authorList>
    </citation>
    <scope>NUCLEOTIDE SEQUENCE</scope>
</reference>
<dbReference type="SUPFAM" id="SSF47576">
    <property type="entry name" value="Calponin-homology domain, CH-domain"/>
    <property type="match status" value="1"/>
</dbReference>
<organism evidence="3 4">
    <name type="scientific">Triparma retinervis</name>
    <dbReference type="NCBI Taxonomy" id="2557542"/>
    <lineage>
        <taxon>Eukaryota</taxon>
        <taxon>Sar</taxon>
        <taxon>Stramenopiles</taxon>
        <taxon>Ochrophyta</taxon>
        <taxon>Bolidophyceae</taxon>
        <taxon>Parmales</taxon>
        <taxon>Triparmaceae</taxon>
        <taxon>Triparma</taxon>
    </lineage>
</organism>
<dbReference type="OrthoDB" id="193300at2759"/>